<organism evidence="10">
    <name type="scientific">Hypsiglena sp. JMG-2014</name>
    <dbReference type="NCBI Taxonomy" id="1550645"/>
    <lineage>
        <taxon>Eukaryota</taxon>
        <taxon>Metazoa</taxon>
        <taxon>Chordata</taxon>
        <taxon>Craniata</taxon>
        <taxon>Vertebrata</taxon>
        <taxon>Euteleostomi</taxon>
        <taxon>Lepidosauria</taxon>
        <taxon>Squamata</taxon>
        <taxon>Bifurcata</taxon>
        <taxon>Unidentata</taxon>
        <taxon>Episquamata</taxon>
        <taxon>Toxicofera</taxon>
        <taxon>Serpentes</taxon>
        <taxon>Colubroidea</taxon>
        <taxon>Dipsadidae</taxon>
        <taxon>Hypsiglena</taxon>
    </lineage>
</organism>
<evidence type="ECO:0000256" key="9">
    <source>
        <dbReference type="SAM" id="MobiDB-lite"/>
    </source>
</evidence>
<evidence type="ECO:0000313" key="10">
    <source>
        <dbReference type="EMBL" id="JAC95344.1"/>
    </source>
</evidence>
<proteinExistence type="inferred from homology"/>
<keyword evidence="3 7" id="KW-0999">Mitochondrion inner membrane</keyword>
<dbReference type="Pfam" id="PF09731">
    <property type="entry name" value="Mitofilin"/>
    <property type="match status" value="1"/>
</dbReference>
<keyword evidence="5 7" id="KW-0496">Mitochondrion</keyword>
<keyword evidence="4" id="KW-1133">Transmembrane helix</keyword>
<comment type="function">
    <text evidence="7">Component of the MICOS complex, a large protein complex of the mitochondrial inner membrane that plays crucial roles in the maintenance of crista junctions, inner membrane architecture, and formation of contact sites to the outer membrane.</text>
</comment>
<comment type="similarity">
    <text evidence="1 7">Belongs to the MICOS complex subunit Mic60 family.</text>
</comment>
<evidence type="ECO:0000256" key="5">
    <source>
        <dbReference type="ARBA" id="ARBA00023128"/>
    </source>
</evidence>
<name>A0A098LZE4_9SAUR</name>
<accession>A0A098LZE4</accession>
<dbReference type="PANTHER" id="PTHR15415:SF7">
    <property type="entry name" value="MICOS COMPLEX SUBUNIT MIC60"/>
    <property type="match status" value="1"/>
</dbReference>
<evidence type="ECO:0000256" key="4">
    <source>
        <dbReference type="ARBA" id="ARBA00022989"/>
    </source>
</evidence>
<reference evidence="10" key="1">
    <citation type="submission" date="2014-09" db="EMBL/GenBank/DDBJ databases">
        <title>RNA-seq and high-definition mass spectrometry reveal the complex and divergent venoms of two rear-fanged colubrid snakes.</title>
        <authorList>
            <person name="McGivern J.J."/>
            <person name="Wray K.P."/>
            <person name="Margres M.J."/>
            <person name="Couch M.E."/>
            <person name="Mackessy S.P."/>
            <person name="Rokyta D.R."/>
        </authorList>
    </citation>
    <scope>NUCLEOTIDE SEQUENCE</scope>
    <source>
        <tissue evidence="10">Venom gland</tissue>
    </source>
</reference>
<evidence type="ECO:0000256" key="2">
    <source>
        <dbReference type="ARBA" id="ARBA00022692"/>
    </source>
</evidence>
<keyword evidence="8" id="KW-0175">Coiled coil</keyword>
<evidence type="ECO:0000256" key="6">
    <source>
        <dbReference type="ARBA" id="ARBA00023136"/>
    </source>
</evidence>
<dbReference type="GO" id="GO:0042407">
    <property type="term" value="P:cristae formation"/>
    <property type="evidence" value="ECO:0007669"/>
    <property type="project" value="TreeGrafter"/>
</dbReference>
<evidence type="ECO:0000256" key="3">
    <source>
        <dbReference type="ARBA" id="ARBA00022792"/>
    </source>
</evidence>
<protein>
    <recommendedName>
        <fullName evidence="7">MICOS complex subunit MIC60</fullName>
    </recommendedName>
    <alternativeName>
        <fullName evidence="7">Mitofilin</fullName>
    </alternativeName>
</protein>
<evidence type="ECO:0000256" key="8">
    <source>
        <dbReference type="SAM" id="Coils"/>
    </source>
</evidence>
<comment type="subcellular location">
    <subcellularLocation>
        <location evidence="7">Mitochondrion inner membrane</location>
        <topology evidence="7">Single-pass membrane protein</topology>
    </subcellularLocation>
</comment>
<keyword evidence="6" id="KW-0472">Membrane</keyword>
<sequence length="710" mass="79806">MLRVCQRVAATAAQNCLCSKSSLRSSRLSRGYASSREPGVSAGKIIGASVLFVGGGIGGTILYANYDPRFRENVEKTIPYSSDLFEIVLGPLPSNISTPKKPIQSAPLNISSLAEVKKESKQAVVRSPKSKTDTTLTTTEEKEGKEHRHGDVVKERPPEEVAARLAQQEKEEQNRIKALAASLESTLNSTARITLQAITLQEAAVQAVNLHAQKLKEAMDHSEVPSEKKAAQWRTLEEALKDRRKAVDEAADILLKAKEEIEKMKGVIDNAKKSRIPGVKPHIKGVEESLHRMITDLDNVVKKVQGAQSEAKIVTQYHDLVTKAREEFQRELDSVTPDIQTGWKGLTDRLTTDDLNSLIAHAHRRIDQLNKELVDMKVREEEHIKTALEKQKLEEKKAFESAVAKALERHKNEIQIEQEKKVEEAQAVMESEMRTQLRRQAAAHADHLRDVIRIQELELKQQFDQDLSEKLTEQELQHKRLHQEQIDNFTLDINTAYARLRGIEQAVESQVVAAEEARKAHQLWLSVEALKQSMETAAGDSPTEPLEEAVQSIQLSCPDDAFTQALTAALPQESLSRGVYTEEALRARFHTVRKLAKRVALIDETRNSLYQYFLSYLQSLLLFYPQQLKPPTELGPEDLDTYKLFSYASYCIEHGDLELAAKFINQLKGEPRRVAQDWLNEARMTLETKQVVDILTTYASAVGLGTTQVD</sequence>
<evidence type="ECO:0000256" key="1">
    <source>
        <dbReference type="ARBA" id="ARBA00010877"/>
    </source>
</evidence>
<dbReference type="EMBL" id="GBSI01001152">
    <property type="protein sequence ID" value="JAC95344.1"/>
    <property type="molecule type" value="Transcribed_RNA"/>
</dbReference>
<evidence type="ECO:0000256" key="7">
    <source>
        <dbReference type="RuleBase" id="RU363000"/>
    </source>
</evidence>
<dbReference type="GO" id="GO:0061617">
    <property type="term" value="C:MICOS complex"/>
    <property type="evidence" value="ECO:0007669"/>
    <property type="project" value="TreeGrafter"/>
</dbReference>
<dbReference type="PANTHER" id="PTHR15415">
    <property type="entry name" value="MITOFILIN"/>
    <property type="match status" value="1"/>
</dbReference>
<feature type="coiled-coil region" evidence="8">
    <location>
        <begin position="352"/>
        <end position="427"/>
    </location>
</feature>
<comment type="subunit">
    <text evidence="7">Component of the mitochondrial contact site and cristae organizing system (MICOS) complex.</text>
</comment>
<dbReference type="InterPro" id="IPR019133">
    <property type="entry name" value="MIC60"/>
</dbReference>
<feature type="compositionally biased region" description="Basic and acidic residues" evidence="9">
    <location>
        <begin position="139"/>
        <end position="152"/>
    </location>
</feature>
<feature type="region of interest" description="Disordered" evidence="9">
    <location>
        <begin position="121"/>
        <end position="152"/>
    </location>
</feature>
<keyword evidence="2 7" id="KW-0812">Transmembrane</keyword>
<dbReference type="AlphaFoldDB" id="A0A098LZE4"/>